<feature type="domain" description="NAD-dependent epimerase/dehydratase" evidence="1">
    <location>
        <begin position="6"/>
        <end position="234"/>
    </location>
</feature>
<dbReference type="RefSeq" id="WP_253891075.1">
    <property type="nucleotide sequence ID" value="NZ_BAAAVB010000010.1"/>
</dbReference>
<evidence type="ECO:0000313" key="3">
    <source>
        <dbReference type="Proteomes" id="UP001205185"/>
    </source>
</evidence>
<proteinExistence type="predicted"/>
<dbReference type="Gene3D" id="3.40.50.720">
    <property type="entry name" value="NAD(P)-binding Rossmann-like Domain"/>
    <property type="match status" value="1"/>
</dbReference>
<organism evidence="2 3">
    <name type="scientific">Actinokineospora diospyrosa</name>
    <dbReference type="NCBI Taxonomy" id="103728"/>
    <lineage>
        <taxon>Bacteria</taxon>
        <taxon>Bacillati</taxon>
        <taxon>Actinomycetota</taxon>
        <taxon>Actinomycetes</taxon>
        <taxon>Pseudonocardiales</taxon>
        <taxon>Pseudonocardiaceae</taxon>
        <taxon>Actinokineospora</taxon>
    </lineage>
</organism>
<accession>A0ABT1IMJ1</accession>
<gene>
    <name evidence="2" type="ORF">LV75_006419</name>
</gene>
<evidence type="ECO:0000259" key="1">
    <source>
        <dbReference type="Pfam" id="PF01370"/>
    </source>
</evidence>
<protein>
    <submittedName>
        <fullName evidence="2">Nucleoside-diphosphate-sugar epimerase</fullName>
    </submittedName>
</protein>
<dbReference type="EMBL" id="JAMTCO010000019">
    <property type="protein sequence ID" value="MCP2273887.1"/>
    <property type="molecule type" value="Genomic_DNA"/>
</dbReference>
<reference evidence="2 3" key="1">
    <citation type="submission" date="2022-06" db="EMBL/GenBank/DDBJ databases">
        <title>Genomic Encyclopedia of Archaeal and Bacterial Type Strains, Phase II (KMG-II): from individual species to whole genera.</title>
        <authorList>
            <person name="Goeker M."/>
        </authorList>
    </citation>
    <scope>NUCLEOTIDE SEQUENCE [LARGE SCALE GENOMIC DNA]</scope>
    <source>
        <strain evidence="2 3">DSM 44255</strain>
    </source>
</reference>
<dbReference type="InterPro" id="IPR001509">
    <property type="entry name" value="Epimerase_deHydtase"/>
</dbReference>
<dbReference type="InterPro" id="IPR050177">
    <property type="entry name" value="Lipid_A_modif_metabolic_enz"/>
</dbReference>
<comment type="caution">
    <text evidence="2">The sequence shown here is derived from an EMBL/GenBank/DDBJ whole genome shotgun (WGS) entry which is preliminary data.</text>
</comment>
<dbReference type="PANTHER" id="PTHR43245:SF23">
    <property type="entry name" value="NAD(P)-BINDING DOMAIN-CONTAINING PROTEIN"/>
    <property type="match status" value="1"/>
</dbReference>
<dbReference type="PANTHER" id="PTHR43245">
    <property type="entry name" value="BIFUNCTIONAL POLYMYXIN RESISTANCE PROTEIN ARNA"/>
    <property type="match status" value="1"/>
</dbReference>
<name>A0ABT1IMJ1_9PSEU</name>
<dbReference type="Pfam" id="PF01370">
    <property type="entry name" value="Epimerase"/>
    <property type="match status" value="1"/>
</dbReference>
<dbReference type="SUPFAM" id="SSF51735">
    <property type="entry name" value="NAD(P)-binding Rossmann-fold domains"/>
    <property type="match status" value="1"/>
</dbReference>
<dbReference type="Proteomes" id="UP001205185">
    <property type="component" value="Unassembled WGS sequence"/>
</dbReference>
<dbReference type="CDD" id="cd08946">
    <property type="entry name" value="SDR_e"/>
    <property type="match status" value="1"/>
</dbReference>
<sequence length="330" mass="35751">MRPPTVLVTGGQGYLGSVLAPLLAKHGADVTVVDDESITRERQERPGITYITGDIREPRDWASRLTGIDAVVHLAAIVGDPACDLAGDLARDTNYLGTIRLAEASKRAGVGQFVFASTCSTYGAAGDAPVGVDSPVEPRSLYAETKVFAEHYLLSHAGDGPRPSILRFATLHGLSPRMRFDLAVNTMTARAAADGRFMVHGGDQWRPFLHVRAAAEAVRMVLGTTVPSLVYNCGSNAENYRIATLGELIHAEVPDAEVDVVEAARDPRNYRVDFDPIETDLGFAPRLRVLDSIRDIAAAVRSGRYADHASARYNNYLLMVERTARQPVAR</sequence>
<keyword evidence="3" id="KW-1185">Reference proteome</keyword>
<dbReference type="InterPro" id="IPR036291">
    <property type="entry name" value="NAD(P)-bd_dom_sf"/>
</dbReference>
<evidence type="ECO:0000313" key="2">
    <source>
        <dbReference type="EMBL" id="MCP2273887.1"/>
    </source>
</evidence>